<dbReference type="AlphaFoldDB" id="A0A6G9D0I0"/>
<gene>
    <name evidence="1" type="ORF">G9444_5560</name>
</gene>
<sequence>MVLGASIRSEALRCCQHMELRSVEIEDPYPRVSQAIPEDS</sequence>
<protein>
    <submittedName>
        <fullName evidence="1">Uncharacterized protein</fullName>
    </submittedName>
</protein>
<reference evidence="1 2" key="1">
    <citation type="submission" date="2020-03" db="EMBL/GenBank/DDBJ databases">
        <title>Screen low temperature-resistant strains for efficient degradation of petroleum hydrocarbons under the low temperature.</title>
        <authorList>
            <person name="Wang Y."/>
            <person name="Chen J."/>
        </authorList>
    </citation>
    <scope>NUCLEOTIDE SEQUENCE [LARGE SCALE GENOMIC DNA]</scope>
    <source>
        <strain evidence="1 2">KB1</strain>
    </source>
</reference>
<evidence type="ECO:0000313" key="1">
    <source>
        <dbReference type="EMBL" id="QIP42803.1"/>
    </source>
</evidence>
<organism evidence="1 2">
    <name type="scientific">Rhodococcus erythropolis</name>
    <name type="common">Arthrobacter picolinophilus</name>
    <dbReference type="NCBI Taxonomy" id="1833"/>
    <lineage>
        <taxon>Bacteria</taxon>
        <taxon>Bacillati</taxon>
        <taxon>Actinomycetota</taxon>
        <taxon>Actinomycetes</taxon>
        <taxon>Mycobacteriales</taxon>
        <taxon>Nocardiaceae</taxon>
        <taxon>Rhodococcus</taxon>
        <taxon>Rhodococcus erythropolis group</taxon>
    </lineage>
</organism>
<dbReference type="Proteomes" id="UP000502345">
    <property type="component" value="Chromosome"/>
</dbReference>
<evidence type="ECO:0000313" key="2">
    <source>
        <dbReference type="Proteomes" id="UP000502345"/>
    </source>
</evidence>
<name>A0A6G9D0I0_RHOER</name>
<proteinExistence type="predicted"/>
<accession>A0A6G9D0I0</accession>
<dbReference type="EMBL" id="CP050124">
    <property type="protein sequence ID" value="QIP42803.1"/>
    <property type="molecule type" value="Genomic_DNA"/>
</dbReference>